<feature type="region of interest" description="Disordered" evidence="1">
    <location>
        <begin position="112"/>
        <end position="142"/>
    </location>
</feature>
<dbReference type="SUPFAM" id="SSF158791">
    <property type="entry name" value="MgtE N-terminal domain-like"/>
    <property type="match status" value="1"/>
</dbReference>
<name>A0A9W5TU86_9BACI</name>
<dbReference type="InterPro" id="IPR038076">
    <property type="entry name" value="MgtE_N_sf"/>
</dbReference>
<accession>A0A9W5TU86</accession>
<dbReference type="AlphaFoldDB" id="A0A9W5TU86"/>
<evidence type="ECO:0000259" key="3">
    <source>
        <dbReference type="Pfam" id="PF03448"/>
    </source>
</evidence>
<protein>
    <recommendedName>
        <fullName evidence="3">Magnesium transporter MgtE intracellular domain-containing protein</fullName>
    </recommendedName>
</protein>
<dbReference type="Pfam" id="PF03448">
    <property type="entry name" value="MgtE_N"/>
    <property type="match status" value="1"/>
</dbReference>
<evidence type="ECO:0000313" key="4">
    <source>
        <dbReference type="EMBL" id="GGB30305.1"/>
    </source>
</evidence>
<reference evidence="4" key="1">
    <citation type="journal article" date="2014" name="Int. J. Syst. Evol. Microbiol.">
        <title>Complete genome sequence of Corynebacterium casei LMG S-19264T (=DSM 44701T), isolated from a smear-ripened cheese.</title>
        <authorList>
            <consortium name="US DOE Joint Genome Institute (JGI-PGF)"/>
            <person name="Walter F."/>
            <person name="Albersmeier A."/>
            <person name="Kalinowski J."/>
            <person name="Ruckert C."/>
        </authorList>
    </citation>
    <scope>NUCLEOTIDE SEQUENCE</scope>
    <source>
        <strain evidence="4">CGMCC 1.15454</strain>
    </source>
</reference>
<reference evidence="4" key="2">
    <citation type="submission" date="2020-09" db="EMBL/GenBank/DDBJ databases">
        <authorList>
            <person name="Sun Q."/>
            <person name="Zhou Y."/>
        </authorList>
    </citation>
    <scope>NUCLEOTIDE SEQUENCE</scope>
    <source>
        <strain evidence="4">CGMCC 1.15454</strain>
    </source>
</reference>
<organism evidence="4 5">
    <name type="scientific">Lentibacillus populi</name>
    <dbReference type="NCBI Taxonomy" id="1827502"/>
    <lineage>
        <taxon>Bacteria</taxon>
        <taxon>Bacillati</taxon>
        <taxon>Bacillota</taxon>
        <taxon>Bacilli</taxon>
        <taxon>Bacillales</taxon>
        <taxon>Bacillaceae</taxon>
        <taxon>Lentibacillus</taxon>
    </lineage>
</organism>
<comment type="caution">
    <text evidence="4">The sequence shown here is derived from an EMBL/GenBank/DDBJ whole genome shotgun (WGS) entry which is preliminary data.</text>
</comment>
<keyword evidence="5" id="KW-1185">Reference proteome</keyword>
<dbReference type="Gene3D" id="1.25.60.10">
    <property type="entry name" value="MgtE N-terminal domain-like"/>
    <property type="match status" value="1"/>
</dbReference>
<evidence type="ECO:0000313" key="5">
    <source>
        <dbReference type="Proteomes" id="UP000621492"/>
    </source>
</evidence>
<feature type="domain" description="Magnesium transporter MgtE intracellular" evidence="3">
    <location>
        <begin position="142"/>
        <end position="191"/>
    </location>
</feature>
<feature type="transmembrane region" description="Helical" evidence="2">
    <location>
        <begin position="16"/>
        <end position="41"/>
    </location>
</feature>
<keyword evidence="2" id="KW-1133">Transmembrane helix</keyword>
<dbReference type="EMBL" id="BMJD01000002">
    <property type="protein sequence ID" value="GGB30305.1"/>
    <property type="molecule type" value="Genomic_DNA"/>
</dbReference>
<proteinExistence type="predicted"/>
<keyword evidence="2" id="KW-0812">Transmembrane</keyword>
<keyword evidence="2" id="KW-0472">Membrane</keyword>
<dbReference type="Proteomes" id="UP000621492">
    <property type="component" value="Unassembled WGS sequence"/>
</dbReference>
<sequence length="198" mass="22150">MGNQPKTQGKQKTNPIVWFLFAIVIPVIVAITLAIIIFTLAGVNVIDWVKNTGNNIPVISSFVTTDEEKNLQQTEEKMKAALEKKDEKIEELTQNVNDLEATIDKMEQEKLKLENRTTSDELDGSTTEQESENDTVKTISSSFKEMDPKQAALIFQKLDSDMAISILKELSNKARGKIIAEMDPETAAKLTKMFINSD</sequence>
<dbReference type="RefSeq" id="WP_088050198.1">
    <property type="nucleotide sequence ID" value="NZ_BMJD01000002.1"/>
</dbReference>
<dbReference type="InterPro" id="IPR006668">
    <property type="entry name" value="Mg_transptr_MgtE_intracell_dom"/>
</dbReference>
<gene>
    <name evidence="4" type="ORF">GCM10011409_04540</name>
</gene>
<evidence type="ECO:0000256" key="2">
    <source>
        <dbReference type="SAM" id="Phobius"/>
    </source>
</evidence>
<evidence type="ECO:0000256" key="1">
    <source>
        <dbReference type="SAM" id="MobiDB-lite"/>
    </source>
</evidence>